<accession>A0A2G7HE20</accession>
<sequence>MVDYKNLLNKVIKITIGELVGNSFIMIRFHHYIQSYHNKGIDIVLRGAPCLILATADVNSIYFMKPFF</sequence>
<dbReference type="EMBL" id="PEIK01000011">
    <property type="protein sequence ID" value="PIH03367.1"/>
    <property type="molecule type" value="Genomic_DNA"/>
</dbReference>
<proteinExistence type="predicted"/>
<name>A0A2G7HE20_9CLOT</name>
<evidence type="ECO:0000313" key="2">
    <source>
        <dbReference type="Proteomes" id="UP000231322"/>
    </source>
</evidence>
<dbReference type="AlphaFoldDB" id="A0A2G7HE20"/>
<protein>
    <submittedName>
        <fullName evidence="1">Nitroreductase</fullName>
    </submittedName>
</protein>
<dbReference type="Proteomes" id="UP000231322">
    <property type="component" value="Unassembled WGS sequence"/>
</dbReference>
<gene>
    <name evidence="1" type="ORF">CS538_13520</name>
</gene>
<comment type="caution">
    <text evidence="1">The sequence shown here is derived from an EMBL/GenBank/DDBJ whole genome shotgun (WGS) entry which is preliminary data.</text>
</comment>
<reference evidence="1 2" key="1">
    <citation type="submission" date="2017-10" db="EMBL/GenBank/DDBJ databases">
        <title>Reclassification of Eubacterium combesii and discrepancies in the nomenclature of botulinum neurotoxin producing clostridia. Request for an Opinion.</title>
        <authorList>
            <person name="Dobritsa A.P."/>
            <person name="Kutumbaka K.K."/>
            <person name="Samadpour M."/>
        </authorList>
    </citation>
    <scope>NUCLEOTIDE SEQUENCE [LARGE SCALE GENOMIC DNA]</scope>
    <source>
        <strain evidence="1 2">DSM 20696</strain>
    </source>
</reference>
<keyword evidence="2" id="KW-1185">Reference proteome</keyword>
<organism evidence="1 2">
    <name type="scientific">Clostridium combesii</name>
    <dbReference type="NCBI Taxonomy" id="39481"/>
    <lineage>
        <taxon>Bacteria</taxon>
        <taxon>Bacillati</taxon>
        <taxon>Bacillota</taxon>
        <taxon>Clostridia</taxon>
        <taxon>Eubacteriales</taxon>
        <taxon>Clostridiaceae</taxon>
        <taxon>Clostridium</taxon>
    </lineage>
</organism>
<evidence type="ECO:0000313" key="1">
    <source>
        <dbReference type="EMBL" id="PIH03367.1"/>
    </source>
</evidence>